<name>A0A8H6AFC0_PETAA</name>
<keyword evidence="2" id="KW-0479">Metal-binding</keyword>
<sequence length="219" mass="24865">MGLAFDSESLIDLRSIPQEHAPLFNQPQASKYHIRFPQNHRPDYDEQSESIYHPQSPTLLPIPLNPAAVQAAVYMPQLKITEAQRTHLAQALTLFQHLMPGFTLPSRDSLTRFWKPTSIVYPHFPFTHGPSFTPEKHPLELILSMAAASGAQYRYEHRKGVLLFRASKTIFHERQRHKEAALANCQMLTPSITIDAGLTPNPTTEDDIRYLLNLAIYAS</sequence>
<evidence type="ECO:0000256" key="2">
    <source>
        <dbReference type="ARBA" id="ARBA00022723"/>
    </source>
</evidence>
<dbReference type="PANTHER" id="PTHR40626:SF10">
    <property type="entry name" value="C2H2-TYPE DOMAIN-CONTAINING PROTEIN"/>
    <property type="match status" value="1"/>
</dbReference>
<keyword evidence="3" id="KW-0677">Repeat</keyword>
<evidence type="ECO:0000313" key="8">
    <source>
        <dbReference type="Proteomes" id="UP000541154"/>
    </source>
</evidence>
<evidence type="ECO:0000313" key="7">
    <source>
        <dbReference type="EMBL" id="KAF5866065.1"/>
    </source>
</evidence>
<keyword evidence="8" id="KW-1185">Reference proteome</keyword>
<dbReference type="AlphaFoldDB" id="A0A8H6AFC0"/>
<dbReference type="GO" id="GO:0005634">
    <property type="term" value="C:nucleus"/>
    <property type="evidence" value="ECO:0007669"/>
    <property type="project" value="UniProtKB-SubCell"/>
</dbReference>
<dbReference type="PANTHER" id="PTHR40626">
    <property type="entry name" value="MIP31509P"/>
    <property type="match status" value="1"/>
</dbReference>
<reference evidence="7 8" key="1">
    <citation type="submission" date="2019-04" db="EMBL/GenBank/DDBJ databases">
        <title>Aspergillus burnettii sp. nov., novel species from soil in southeast Queensland.</title>
        <authorList>
            <person name="Gilchrist C.L.M."/>
            <person name="Pitt J.I."/>
            <person name="Lange L."/>
            <person name="Lacey H.J."/>
            <person name="Vuong D."/>
            <person name="Midgley D.J."/>
            <person name="Greenfield P."/>
            <person name="Bradbury M."/>
            <person name="Lacey E."/>
            <person name="Busk P.K."/>
            <person name="Pilgaard B."/>
            <person name="Chooi Y.H."/>
            <person name="Piggott A.M."/>
        </authorList>
    </citation>
    <scope>NUCLEOTIDE SEQUENCE [LARGE SCALE GENOMIC DNA]</scope>
    <source>
        <strain evidence="7 8">FRR 5400</strain>
    </source>
</reference>
<keyword evidence="6" id="KW-0539">Nucleus</keyword>
<dbReference type="GO" id="GO:0000978">
    <property type="term" value="F:RNA polymerase II cis-regulatory region sequence-specific DNA binding"/>
    <property type="evidence" value="ECO:0007669"/>
    <property type="project" value="InterPro"/>
</dbReference>
<keyword evidence="5" id="KW-0862">Zinc</keyword>
<proteinExistence type="predicted"/>
<dbReference type="InterPro" id="IPR051059">
    <property type="entry name" value="VerF-like"/>
</dbReference>
<dbReference type="GO" id="GO:0000981">
    <property type="term" value="F:DNA-binding transcription factor activity, RNA polymerase II-specific"/>
    <property type="evidence" value="ECO:0007669"/>
    <property type="project" value="InterPro"/>
</dbReference>
<protein>
    <submittedName>
        <fullName evidence="7">Uncharacterized protein</fullName>
    </submittedName>
</protein>
<dbReference type="GO" id="GO:0000785">
    <property type="term" value="C:chromatin"/>
    <property type="evidence" value="ECO:0007669"/>
    <property type="project" value="TreeGrafter"/>
</dbReference>
<evidence type="ECO:0000256" key="5">
    <source>
        <dbReference type="ARBA" id="ARBA00022833"/>
    </source>
</evidence>
<evidence type="ECO:0000256" key="3">
    <source>
        <dbReference type="ARBA" id="ARBA00022737"/>
    </source>
</evidence>
<gene>
    <name evidence="7" type="ORF">ETB97_001143</name>
</gene>
<comment type="caution">
    <text evidence="7">The sequence shown here is derived from an EMBL/GenBank/DDBJ whole genome shotgun (WGS) entry which is preliminary data.</text>
</comment>
<keyword evidence="4" id="KW-0863">Zinc-finger</keyword>
<accession>A0A8H6AFC0</accession>
<evidence type="ECO:0000256" key="1">
    <source>
        <dbReference type="ARBA" id="ARBA00004123"/>
    </source>
</evidence>
<dbReference type="Proteomes" id="UP000541154">
    <property type="component" value="Unassembled WGS sequence"/>
</dbReference>
<dbReference type="EMBL" id="SPNV01000012">
    <property type="protein sequence ID" value="KAF5866065.1"/>
    <property type="molecule type" value="Genomic_DNA"/>
</dbReference>
<evidence type="ECO:0000256" key="4">
    <source>
        <dbReference type="ARBA" id="ARBA00022771"/>
    </source>
</evidence>
<comment type="subcellular location">
    <subcellularLocation>
        <location evidence="1">Nucleus</location>
    </subcellularLocation>
</comment>
<dbReference type="GO" id="GO:0008270">
    <property type="term" value="F:zinc ion binding"/>
    <property type="evidence" value="ECO:0007669"/>
    <property type="project" value="UniProtKB-KW"/>
</dbReference>
<organism evidence="7 8">
    <name type="scientific">Petromyces alliaceus</name>
    <name type="common">Aspergillus alliaceus</name>
    <dbReference type="NCBI Taxonomy" id="209559"/>
    <lineage>
        <taxon>Eukaryota</taxon>
        <taxon>Fungi</taxon>
        <taxon>Dikarya</taxon>
        <taxon>Ascomycota</taxon>
        <taxon>Pezizomycotina</taxon>
        <taxon>Eurotiomycetes</taxon>
        <taxon>Eurotiomycetidae</taxon>
        <taxon>Eurotiales</taxon>
        <taxon>Aspergillaceae</taxon>
        <taxon>Aspergillus</taxon>
        <taxon>Aspergillus subgen. Circumdati</taxon>
    </lineage>
</organism>
<evidence type="ECO:0000256" key="6">
    <source>
        <dbReference type="ARBA" id="ARBA00023242"/>
    </source>
</evidence>